<proteinExistence type="predicted"/>
<name>A0A8S1QEI3_9CILI</name>
<keyword evidence="2" id="KW-1185">Reference proteome</keyword>
<organism evidence="1 2">
    <name type="scientific">Paramecium sonneborni</name>
    <dbReference type="NCBI Taxonomy" id="65129"/>
    <lineage>
        <taxon>Eukaryota</taxon>
        <taxon>Sar</taxon>
        <taxon>Alveolata</taxon>
        <taxon>Ciliophora</taxon>
        <taxon>Intramacronucleata</taxon>
        <taxon>Oligohymenophorea</taxon>
        <taxon>Peniculida</taxon>
        <taxon>Parameciidae</taxon>
        <taxon>Paramecium</taxon>
    </lineage>
</organism>
<accession>A0A8S1QEI3</accession>
<gene>
    <name evidence="1" type="ORF">PSON_ATCC_30995.1.T1030220</name>
</gene>
<evidence type="ECO:0000313" key="2">
    <source>
        <dbReference type="Proteomes" id="UP000692954"/>
    </source>
</evidence>
<dbReference type="AlphaFoldDB" id="A0A8S1QEI3"/>
<reference evidence="1" key="1">
    <citation type="submission" date="2021-01" db="EMBL/GenBank/DDBJ databases">
        <authorList>
            <consortium name="Genoscope - CEA"/>
            <person name="William W."/>
        </authorList>
    </citation>
    <scope>NUCLEOTIDE SEQUENCE</scope>
</reference>
<evidence type="ECO:0000313" key="1">
    <source>
        <dbReference type="EMBL" id="CAD8113604.1"/>
    </source>
</evidence>
<dbReference type="Proteomes" id="UP000692954">
    <property type="component" value="Unassembled WGS sequence"/>
</dbReference>
<dbReference type="EMBL" id="CAJJDN010000103">
    <property type="protein sequence ID" value="CAD8113604.1"/>
    <property type="molecule type" value="Genomic_DNA"/>
</dbReference>
<sequence>MQILFQIKSLINQKKIFKKCLKMSVIWLIQKVVIFLSLHQQQFIYLILFQWLKVFEVLFSDYLIVISKILNSQDCFKQNPENVFLIKNEIFLFRNLQSLLSNEIQGFILCIIEISQLLHQTALMLQKGSYSSLLLLFHYFQQHLLKQQIYQDENIYLMNLKFNLGLLKIYVIIL</sequence>
<comment type="caution">
    <text evidence="1">The sequence shown here is derived from an EMBL/GenBank/DDBJ whole genome shotgun (WGS) entry which is preliminary data.</text>
</comment>
<protein>
    <submittedName>
        <fullName evidence="1">Uncharacterized protein</fullName>
    </submittedName>
</protein>